<dbReference type="Pfam" id="PF04055">
    <property type="entry name" value="Radical_SAM"/>
    <property type="match status" value="1"/>
</dbReference>
<evidence type="ECO:0000256" key="2">
    <source>
        <dbReference type="ARBA" id="ARBA00022485"/>
    </source>
</evidence>
<sequence length="322" mass="37417">MFKWIRYGVDEIKFLKSFDDLKLFYDQKLPFLIPRLTGNPVRNTDVPPSLQLEPTNYCNLRCISCSGSRSSRKRGFMDSGLFRKIIDDAAHIGVKRVHLYLHGEPVLHPGLADMIRHIKVKNMGITLATNGMLLEKNKIEEILDAGVNSSDYIIFSILGYSKKVHESIMKGVHHETVVKNFNDFLALRKKRNVNGPVIETVFYKMPENAHEERPFIRKWQKVADHVHPVAEISKQFSEFKKNGQTVPIRNRTCKNLWERMTIFWNGDVTRCIADIDGKYVFGSLKEKSVKEIWNCNHLLAIKEIHREGRYIRNLKLCSDCDW</sequence>
<keyword evidence="3" id="KW-0949">S-adenosyl-L-methionine</keyword>
<evidence type="ECO:0000256" key="1">
    <source>
        <dbReference type="ARBA" id="ARBA00001966"/>
    </source>
</evidence>
<keyword evidence="4" id="KW-0479">Metal-binding</keyword>
<keyword evidence="6" id="KW-0411">Iron-sulfur</keyword>
<dbReference type="InterPro" id="IPR034391">
    <property type="entry name" value="AdoMet-like_SPASM_containing"/>
</dbReference>
<dbReference type="AlphaFoldDB" id="A0A401G3G1"/>
<keyword evidence="10" id="KW-1185">Reference proteome</keyword>
<proteinExistence type="predicted"/>
<comment type="cofactor">
    <cofactor evidence="1">
        <name>[4Fe-4S] cluster</name>
        <dbReference type="ChEBI" id="CHEBI:49883"/>
    </cofactor>
</comment>
<dbReference type="GO" id="GO:0003824">
    <property type="term" value="F:catalytic activity"/>
    <property type="evidence" value="ECO:0007669"/>
    <property type="project" value="InterPro"/>
</dbReference>
<dbReference type="PANTHER" id="PTHR11228:SF7">
    <property type="entry name" value="PQQA PEPTIDE CYCLASE"/>
    <property type="match status" value="1"/>
</dbReference>
<evidence type="ECO:0008006" key="11">
    <source>
        <dbReference type="Google" id="ProtNLM"/>
    </source>
</evidence>
<dbReference type="InterPro" id="IPR050377">
    <property type="entry name" value="Radical_SAM_PqqE_MftC-like"/>
</dbReference>
<dbReference type="EMBL" id="BEXT01000001">
    <property type="protein sequence ID" value="GBC63770.1"/>
    <property type="molecule type" value="Genomic_DNA"/>
</dbReference>
<evidence type="ECO:0000256" key="3">
    <source>
        <dbReference type="ARBA" id="ARBA00022691"/>
    </source>
</evidence>
<evidence type="ECO:0000313" key="9">
    <source>
        <dbReference type="EMBL" id="GBC63770.1"/>
    </source>
</evidence>
<comment type="caution">
    <text evidence="9">The sequence shown here is derived from an EMBL/GenBank/DDBJ whole genome shotgun (WGS) entry which is preliminary data.</text>
</comment>
<dbReference type="SUPFAM" id="SSF102114">
    <property type="entry name" value="Radical SAM enzymes"/>
    <property type="match status" value="1"/>
</dbReference>
<dbReference type="SFLD" id="SFLDS00029">
    <property type="entry name" value="Radical_SAM"/>
    <property type="match status" value="1"/>
</dbReference>
<evidence type="ECO:0000256" key="6">
    <source>
        <dbReference type="ARBA" id="ARBA00023014"/>
    </source>
</evidence>
<feature type="domain" description="4Fe4S-binding SPASM" evidence="8">
    <location>
        <begin position="253"/>
        <end position="321"/>
    </location>
</feature>
<evidence type="ECO:0000313" key="10">
    <source>
        <dbReference type="Proteomes" id="UP000288096"/>
    </source>
</evidence>
<name>A0A401G3G1_9BACT</name>
<evidence type="ECO:0000256" key="4">
    <source>
        <dbReference type="ARBA" id="ARBA00022723"/>
    </source>
</evidence>
<keyword evidence="5" id="KW-0408">Iron</keyword>
<reference evidence="10" key="2">
    <citation type="submission" date="2019-01" db="EMBL/GenBank/DDBJ databases">
        <title>Genome sequence of Desulfonema ishimotonii strain Tokyo 01.</title>
        <authorList>
            <person name="Fukui M."/>
        </authorList>
    </citation>
    <scope>NUCLEOTIDE SEQUENCE [LARGE SCALE GENOMIC DNA]</scope>
    <source>
        <strain evidence="10">Tokyo 01</strain>
    </source>
</reference>
<dbReference type="InterPro" id="IPR023885">
    <property type="entry name" value="4Fe4S-binding_SPASM_dom"/>
</dbReference>
<evidence type="ECO:0000259" key="8">
    <source>
        <dbReference type="Pfam" id="PF13186"/>
    </source>
</evidence>
<dbReference type="PANTHER" id="PTHR11228">
    <property type="entry name" value="RADICAL SAM DOMAIN PROTEIN"/>
    <property type="match status" value="1"/>
</dbReference>
<dbReference type="SFLD" id="SFLDG01067">
    <property type="entry name" value="SPASM/twitch_domain_containing"/>
    <property type="match status" value="1"/>
</dbReference>
<evidence type="ECO:0000256" key="5">
    <source>
        <dbReference type="ARBA" id="ARBA00023004"/>
    </source>
</evidence>
<dbReference type="InterPro" id="IPR058240">
    <property type="entry name" value="rSAM_sf"/>
</dbReference>
<dbReference type="CDD" id="cd21109">
    <property type="entry name" value="SPASM"/>
    <property type="match status" value="1"/>
</dbReference>
<dbReference type="Pfam" id="PF13186">
    <property type="entry name" value="SPASM"/>
    <property type="match status" value="1"/>
</dbReference>
<organism evidence="9 10">
    <name type="scientific">Desulfonema ishimotonii</name>
    <dbReference type="NCBI Taxonomy" id="45657"/>
    <lineage>
        <taxon>Bacteria</taxon>
        <taxon>Pseudomonadati</taxon>
        <taxon>Thermodesulfobacteriota</taxon>
        <taxon>Desulfobacteria</taxon>
        <taxon>Desulfobacterales</taxon>
        <taxon>Desulfococcaceae</taxon>
        <taxon>Desulfonema</taxon>
    </lineage>
</organism>
<protein>
    <recommendedName>
        <fullName evidence="11">Radical SAM protein</fullName>
    </recommendedName>
</protein>
<accession>A0A401G3G1</accession>
<dbReference type="InterPro" id="IPR007197">
    <property type="entry name" value="rSAM"/>
</dbReference>
<gene>
    <name evidence="9" type="ORF">DENIS_4768</name>
</gene>
<dbReference type="SFLD" id="SFLDG01387">
    <property type="entry name" value="BtrN-like_SPASM_domain_contain"/>
    <property type="match status" value="1"/>
</dbReference>
<feature type="domain" description="Radical SAM core" evidence="7">
    <location>
        <begin position="53"/>
        <end position="190"/>
    </location>
</feature>
<reference evidence="10" key="1">
    <citation type="submission" date="2017-11" db="EMBL/GenBank/DDBJ databases">
        <authorList>
            <person name="Watanabe M."/>
            <person name="Kojima H."/>
        </authorList>
    </citation>
    <scope>NUCLEOTIDE SEQUENCE [LARGE SCALE GENOMIC DNA]</scope>
    <source>
        <strain evidence="10">Tokyo 01</strain>
    </source>
</reference>
<dbReference type="CDD" id="cd01335">
    <property type="entry name" value="Radical_SAM"/>
    <property type="match status" value="1"/>
</dbReference>
<dbReference type="GO" id="GO:0046872">
    <property type="term" value="F:metal ion binding"/>
    <property type="evidence" value="ECO:0007669"/>
    <property type="project" value="UniProtKB-KW"/>
</dbReference>
<keyword evidence="2" id="KW-0004">4Fe-4S</keyword>
<dbReference type="GO" id="GO:0051536">
    <property type="term" value="F:iron-sulfur cluster binding"/>
    <property type="evidence" value="ECO:0007669"/>
    <property type="project" value="UniProtKB-KW"/>
</dbReference>
<dbReference type="InterPro" id="IPR013785">
    <property type="entry name" value="Aldolase_TIM"/>
</dbReference>
<dbReference type="Proteomes" id="UP000288096">
    <property type="component" value="Unassembled WGS sequence"/>
</dbReference>
<dbReference type="Gene3D" id="3.20.20.70">
    <property type="entry name" value="Aldolase class I"/>
    <property type="match status" value="1"/>
</dbReference>
<evidence type="ECO:0000259" key="7">
    <source>
        <dbReference type="Pfam" id="PF04055"/>
    </source>
</evidence>